<dbReference type="AlphaFoldDB" id="A0AAY4BMG4"/>
<sequence length="793" mass="85650">IIDAWCECWSLVLMFSSHLACIVLSPGGRSMDVTSDATFTISKKPGAAACQACVRDSQPPSCSPPDLKLNGPLSTVLDFSCAQPEEAFRVEFNQEIGTSDIHADSAHFPDFSRSFTWDVKVPSSMLFQLDFPDPGMRQISPSDTCPDQHTFTIILYQRTGVTNIGTFCRNGTISHIQIRYKGRVTLHVVVVDFLLSVSAAIATVEALLPRGHSLTEFFSANYPAGFPTEDQMRWNFTVPPMHNATILFLETTLPQCQMGSATVEYLQEGKAAVSKAVTDAQPVNLQGEVDMVLHNCRTTGSQPLVLRFNVSFCPSGLCTVVMPEGLTLTIENRNAQSYCEMKMDSAVKEFITVLPKTSTTLSFLDCPSEDLLLTVSSTFECASLPDCSVNGALLSIPTLDSCLPAPIQKVTWLLRPPTNSTLDLASPKGGLRQSLPGQECNSGSSLFLSEADGSMLGQFCSPGSISKVQLSRNVVVSATPPATAASQVKKGRNLGNEQAALLSVSFSEGETGLYSHVPTISSPTLLATPGWPDGMAASSTASWLVQLPDQYDANLVLANISQPKCGVGQTSIRVQQLDTNEVVLSSTGGGDGEDQVKLSSSFSVRMSNCRPQQGGFSSLGRISLEKKGKMLMNIILAVLVAVLTIAFIVHKKKQMKANRLSMYNPKGQLFRPADDVLRSPAGEETNVYEAIDDTMVYSHLLGDAGPPAVDTYRSFTGPTDQKPPVPELPPDTRKPVLGMFLNTAESFVPAHTPLGPQGSLGYQDSRMVDNELYTFKSSGEPNTTYRSEIRMIK</sequence>
<keyword evidence="7" id="KW-1185">Reference proteome</keyword>
<reference evidence="6" key="2">
    <citation type="submission" date="2025-09" db="UniProtKB">
        <authorList>
            <consortium name="Ensembl"/>
        </authorList>
    </citation>
    <scope>IDENTIFICATION</scope>
</reference>
<organism evidence="6 7">
    <name type="scientific">Denticeps clupeoides</name>
    <name type="common">denticle herring</name>
    <dbReference type="NCBI Taxonomy" id="299321"/>
    <lineage>
        <taxon>Eukaryota</taxon>
        <taxon>Metazoa</taxon>
        <taxon>Chordata</taxon>
        <taxon>Craniata</taxon>
        <taxon>Vertebrata</taxon>
        <taxon>Euteleostomi</taxon>
        <taxon>Actinopterygii</taxon>
        <taxon>Neopterygii</taxon>
        <taxon>Teleostei</taxon>
        <taxon>Clupei</taxon>
        <taxon>Clupeiformes</taxon>
        <taxon>Denticipitoidei</taxon>
        <taxon>Denticipitidae</taxon>
        <taxon>Denticeps</taxon>
    </lineage>
</organism>
<feature type="domain" description="CDCP1 second and fifth CUB" evidence="5">
    <location>
        <begin position="100"/>
        <end position="188"/>
    </location>
</feature>
<evidence type="ECO:0000256" key="2">
    <source>
        <dbReference type="SAM" id="SignalP"/>
    </source>
</evidence>
<protein>
    <recommendedName>
        <fullName evidence="8">CUB domain containing protein 1a</fullName>
    </recommendedName>
</protein>
<dbReference type="PANTHER" id="PTHR14477">
    <property type="entry name" value="CUB DOMAIN-CONTAINING PROTEIN 1"/>
    <property type="match status" value="1"/>
</dbReference>
<feature type="domain" description="CDCP1 second and fifth CUB" evidence="5">
    <location>
        <begin position="400"/>
        <end position="483"/>
    </location>
</feature>
<name>A0AAY4BMG4_9TELE</name>
<dbReference type="PANTHER" id="PTHR14477:SF1">
    <property type="entry name" value="CUB DOMAIN-CONTAINING PROTEIN 1"/>
    <property type="match status" value="1"/>
</dbReference>
<dbReference type="Ensembl" id="ENSDCDT00010025292.1">
    <property type="protein sequence ID" value="ENSDCDP00010022098.1"/>
    <property type="gene ID" value="ENSDCDG00010011810.1"/>
</dbReference>
<evidence type="ECO:0008006" key="8">
    <source>
        <dbReference type="Google" id="ProtNLM"/>
    </source>
</evidence>
<feature type="chain" id="PRO_5044250346" description="CUB domain containing protein 1a" evidence="2">
    <location>
        <begin position="21"/>
        <end position="793"/>
    </location>
</feature>
<dbReference type="InterPro" id="IPR056266">
    <property type="entry name" value="CDCP1_CUB_3rd_6th"/>
</dbReference>
<keyword evidence="2" id="KW-0732">Signal</keyword>
<dbReference type="Proteomes" id="UP000694580">
    <property type="component" value="Unplaced"/>
</dbReference>
<evidence type="ECO:0000259" key="4">
    <source>
        <dbReference type="Pfam" id="PF23667"/>
    </source>
</evidence>
<feature type="domain" description="CDCP1 first CUB" evidence="4">
    <location>
        <begin position="33"/>
        <end position="96"/>
    </location>
</feature>
<dbReference type="Pfam" id="PF23667">
    <property type="entry name" value="CUB_CDCP1_1"/>
    <property type="match status" value="1"/>
</dbReference>
<keyword evidence="1" id="KW-0812">Transmembrane</keyword>
<keyword evidence="1" id="KW-0472">Membrane</keyword>
<evidence type="ECO:0000256" key="1">
    <source>
        <dbReference type="SAM" id="Phobius"/>
    </source>
</evidence>
<feature type="signal peptide" evidence="2">
    <location>
        <begin position="1"/>
        <end position="20"/>
    </location>
</feature>
<dbReference type="InterPro" id="IPR038811">
    <property type="entry name" value="CDCP1"/>
</dbReference>
<evidence type="ECO:0000313" key="6">
    <source>
        <dbReference type="Ensembl" id="ENSDCDP00010022098.1"/>
    </source>
</evidence>
<dbReference type="GeneTree" id="ENSGT00390000010209"/>
<keyword evidence="1" id="KW-1133">Transmembrane helix</keyword>
<evidence type="ECO:0000259" key="3">
    <source>
        <dbReference type="Pfam" id="PF23665"/>
    </source>
</evidence>
<evidence type="ECO:0000313" key="7">
    <source>
        <dbReference type="Proteomes" id="UP000694580"/>
    </source>
</evidence>
<accession>A0AAY4BMG4</accession>
<gene>
    <name evidence="6" type="primary">LOC114776055</name>
</gene>
<feature type="domain" description="CDCP1 third and sixth CUB" evidence="3">
    <location>
        <begin position="510"/>
        <end position="622"/>
    </location>
</feature>
<dbReference type="InterPro" id="IPR056268">
    <property type="entry name" value="CUB_CDCP1_1st"/>
</dbReference>
<feature type="domain" description="CDCP1 third and sixth CUB" evidence="3">
    <location>
        <begin position="206"/>
        <end position="302"/>
    </location>
</feature>
<evidence type="ECO:0000259" key="5">
    <source>
        <dbReference type="Pfam" id="PF23668"/>
    </source>
</evidence>
<feature type="transmembrane region" description="Helical" evidence="1">
    <location>
        <begin position="630"/>
        <end position="649"/>
    </location>
</feature>
<dbReference type="Pfam" id="PF23668">
    <property type="entry name" value="CUB_CDCP1_2"/>
    <property type="match status" value="2"/>
</dbReference>
<dbReference type="Pfam" id="PF23665">
    <property type="entry name" value="CDCP1_CUB_6"/>
    <property type="match status" value="2"/>
</dbReference>
<proteinExistence type="predicted"/>
<reference evidence="6" key="1">
    <citation type="submission" date="2025-08" db="UniProtKB">
        <authorList>
            <consortium name="Ensembl"/>
        </authorList>
    </citation>
    <scope>IDENTIFICATION</scope>
</reference>
<dbReference type="InterPro" id="IPR056269">
    <property type="entry name" value="CUB_CDCP1_2nd_5th"/>
</dbReference>